<dbReference type="RefSeq" id="WP_006876503.1">
    <property type="nucleotide sequence ID" value="NZ_NFJJ01000002.1"/>
</dbReference>
<evidence type="ECO:0000256" key="6">
    <source>
        <dbReference type="ARBA" id="ARBA00023136"/>
    </source>
</evidence>
<feature type="transmembrane region" description="Helical" evidence="7">
    <location>
        <begin position="100"/>
        <end position="126"/>
    </location>
</feature>
<proteinExistence type="predicted"/>
<keyword evidence="5 7" id="KW-1133">Transmembrane helix</keyword>
<dbReference type="PANTHER" id="PTHR43302">
    <property type="entry name" value="TRANSPORTER ARSB-RELATED"/>
    <property type="match status" value="1"/>
</dbReference>
<comment type="caution">
    <text evidence="9">The sequence shown here is derived from an EMBL/GenBank/DDBJ whole genome shotgun (WGS) entry which is preliminary data.</text>
</comment>
<evidence type="ECO:0000256" key="7">
    <source>
        <dbReference type="SAM" id="Phobius"/>
    </source>
</evidence>
<gene>
    <name evidence="9" type="ORF">B5F11_05700</name>
</gene>
<accession>A0A1Y4N195</accession>
<feature type="transmembrane region" description="Helical" evidence="7">
    <location>
        <begin position="329"/>
        <end position="353"/>
    </location>
</feature>
<dbReference type="EMBL" id="NFKP01000005">
    <property type="protein sequence ID" value="OUP70136.1"/>
    <property type="molecule type" value="Genomic_DNA"/>
</dbReference>
<feature type="transmembrane region" description="Helical" evidence="7">
    <location>
        <begin position="365"/>
        <end position="386"/>
    </location>
</feature>
<dbReference type="AlphaFoldDB" id="A0A1Y4N195"/>
<dbReference type="GO" id="GO:0005886">
    <property type="term" value="C:plasma membrane"/>
    <property type="evidence" value="ECO:0007669"/>
    <property type="project" value="UniProtKB-SubCell"/>
</dbReference>
<dbReference type="InterPro" id="IPR004680">
    <property type="entry name" value="Cit_transptr-like_dom"/>
</dbReference>
<evidence type="ECO:0000256" key="2">
    <source>
        <dbReference type="ARBA" id="ARBA00022448"/>
    </source>
</evidence>
<evidence type="ECO:0000256" key="3">
    <source>
        <dbReference type="ARBA" id="ARBA00022475"/>
    </source>
</evidence>
<dbReference type="Proteomes" id="UP000196386">
    <property type="component" value="Unassembled WGS sequence"/>
</dbReference>
<keyword evidence="3" id="KW-1003">Cell membrane</keyword>
<dbReference type="GO" id="GO:0055085">
    <property type="term" value="P:transmembrane transport"/>
    <property type="evidence" value="ECO:0007669"/>
    <property type="project" value="InterPro"/>
</dbReference>
<organism evidence="9 10">
    <name type="scientific">Anaerotruncus colihominis</name>
    <dbReference type="NCBI Taxonomy" id="169435"/>
    <lineage>
        <taxon>Bacteria</taxon>
        <taxon>Bacillati</taxon>
        <taxon>Bacillota</taxon>
        <taxon>Clostridia</taxon>
        <taxon>Eubacteriales</taxon>
        <taxon>Oscillospiraceae</taxon>
        <taxon>Anaerotruncus</taxon>
    </lineage>
</organism>
<feature type="transmembrane region" description="Helical" evidence="7">
    <location>
        <begin position="58"/>
        <end position="79"/>
    </location>
</feature>
<evidence type="ECO:0000259" key="8">
    <source>
        <dbReference type="Pfam" id="PF03600"/>
    </source>
</evidence>
<feature type="transmembrane region" description="Helical" evidence="7">
    <location>
        <begin position="267"/>
        <end position="288"/>
    </location>
</feature>
<sequence>MLNYFGRNSTDMAVWGSDMNRMINWLQKEPVLTISWILAFCSMLLVPPDYQYAGYLDLHTLCLLFCLMAVMAGFQRIGFFHRLGQFMLSRTHSIRQLEGVLILSCFFSSMLITNDVALITFVPFAIEVLHMAGQDQRLVPVVVMQTIAANLGSMATPIGNPQNLYLYAHYKFSASVFIQTMLPYTIVSLACMLLFLSFQKRTTLSIQIQSKDICAGGRWHAVLYSSLFVLCIGAVVRIVPIPIMVCIVAAACFAADRGIFKQVDYSLLLTFAGFFILIGNLGRIQPFIAFFQAAVNGHEIICAILASQIISNVPAALLLSGFTEQGSRLLIGVNLGGLGTLIASMASLISYKYVSLAVPKKRGVYLRVFTIFNVLFLLPLLALALWGRF</sequence>
<protein>
    <submittedName>
        <fullName evidence="9">Citrate transporter</fullName>
    </submittedName>
</protein>
<dbReference type="Pfam" id="PF03600">
    <property type="entry name" value="CitMHS"/>
    <property type="match status" value="1"/>
</dbReference>
<comment type="subcellular location">
    <subcellularLocation>
        <location evidence="1">Cell membrane</location>
        <topology evidence="1">Multi-pass membrane protein</topology>
    </subcellularLocation>
</comment>
<feature type="transmembrane region" description="Helical" evidence="7">
    <location>
        <begin position="300"/>
        <end position="322"/>
    </location>
</feature>
<keyword evidence="2" id="KW-0813">Transport</keyword>
<evidence type="ECO:0000256" key="1">
    <source>
        <dbReference type="ARBA" id="ARBA00004651"/>
    </source>
</evidence>
<evidence type="ECO:0000313" key="10">
    <source>
        <dbReference type="Proteomes" id="UP000196386"/>
    </source>
</evidence>
<evidence type="ECO:0000256" key="5">
    <source>
        <dbReference type="ARBA" id="ARBA00022989"/>
    </source>
</evidence>
<evidence type="ECO:0000256" key="4">
    <source>
        <dbReference type="ARBA" id="ARBA00022692"/>
    </source>
</evidence>
<keyword evidence="4 7" id="KW-0812">Transmembrane</keyword>
<feature type="transmembrane region" description="Helical" evidence="7">
    <location>
        <begin position="227"/>
        <end position="255"/>
    </location>
</feature>
<feature type="transmembrane region" description="Helical" evidence="7">
    <location>
        <begin position="29"/>
        <end position="46"/>
    </location>
</feature>
<feature type="transmembrane region" description="Helical" evidence="7">
    <location>
        <begin position="172"/>
        <end position="196"/>
    </location>
</feature>
<feature type="domain" description="Citrate transporter-like" evidence="8">
    <location>
        <begin position="45"/>
        <end position="319"/>
    </location>
</feature>
<name>A0A1Y4N195_9FIRM</name>
<reference evidence="10" key="1">
    <citation type="submission" date="2017-04" db="EMBL/GenBank/DDBJ databases">
        <title>Function of individual gut microbiota members based on whole genome sequencing of pure cultures obtained from chicken caecum.</title>
        <authorList>
            <person name="Medvecky M."/>
            <person name="Cejkova D."/>
            <person name="Polansky O."/>
            <person name="Karasova D."/>
            <person name="Kubasova T."/>
            <person name="Cizek A."/>
            <person name="Rychlik I."/>
        </authorList>
    </citation>
    <scope>NUCLEOTIDE SEQUENCE [LARGE SCALE GENOMIC DNA]</scope>
    <source>
        <strain evidence="10">An175</strain>
    </source>
</reference>
<evidence type="ECO:0000313" key="9">
    <source>
        <dbReference type="EMBL" id="OUP70136.1"/>
    </source>
</evidence>
<keyword evidence="6 7" id="KW-0472">Membrane</keyword>
<dbReference type="PANTHER" id="PTHR43302:SF5">
    <property type="entry name" value="TRANSPORTER ARSB-RELATED"/>
    <property type="match status" value="1"/>
</dbReference>